<comment type="caution">
    <text evidence="1">The sequence shown here is derived from an EMBL/GenBank/DDBJ whole genome shotgun (WGS) entry which is preliminary data.</text>
</comment>
<evidence type="ECO:0000313" key="2">
    <source>
        <dbReference type="Proteomes" id="UP000265566"/>
    </source>
</evidence>
<accession>A0A396IE97</accession>
<dbReference type="AlphaFoldDB" id="A0A396IE97"/>
<proteinExistence type="predicted"/>
<gene>
    <name evidence="1" type="ORF">MtrunA17_Chr4g0054871</name>
</gene>
<name>A0A396IE97_MEDTR</name>
<dbReference type="Proteomes" id="UP000265566">
    <property type="component" value="Chromosome 4"/>
</dbReference>
<evidence type="ECO:0000313" key="1">
    <source>
        <dbReference type="EMBL" id="RHN63123.1"/>
    </source>
</evidence>
<protein>
    <submittedName>
        <fullName evidence="1">Uncharacterized protein</fullName>
    </submittedName>
</protein>
<organism evidence="1 2">
    <name type="scientific">Medicago truncatula</name>
    <name type="common">Barrel medic</name>
    <name type="synonym">Medicago tribuloides</name>
    <dbReference type="NCBI Taxonomy" id="3880"/>
    <lineage>
        <taxon>Eukaryota</taxon>
        <taxon>Viridiplantae</taxon>
        <taxon>Streptophyta</taxon>
        <taxon>Embryophyta</taxon>
        <taxon>Tracheophyta</taxon>
        <taxon>Spermatophyta</taxon>
        <taxon>Magnoliopsida</taxon>
        <taxon>eudicotyledons</taxon>
        <taxon>Gunneridae</taxon>
        <taxon>Pentapetalae</taxon>
        <taxon>rosids</taxon>
        <taxon>fabids</taxon>
        <taxon>Fabales</taxon>
        <taxon>Fabaceae</taxon>
        <taxon>Papilionoideae</taxon>
        <taxon>50 kb inversion clade</taxon>
        <taxon>NPAAA clade</taxon>
        <taxon>Hologalegina</taxon>
        <taxon>IRL clade</taxon>
        <taxon>Trifolieae</taxon>
        <taxon>Medicago</taxon>
    </lineage>
</organism>
<dbReference type="EMBL" id="PSQE01000004">
    <property type="protein sequence ID" value="RHN63123.1"/>
    <property type="molecule type" value="Genomic_DNA"/>
</dbReference>
<reference evidence="2" key="1">
    <citation type="journal article" date="2018" name="Nat. Plants">
        <title>Whole-genome landscape of Medicago truncatula symbiotic genes.</title>
        <authorList>
            <person name="Pecrix Y."/>
            <person name="Staton S.E."/>
            <person name="Sallet E."/>
            <person name="Lelandais-Briere C."/>
            <person name="Moreau S."/>
            <person name="Carrere S."/>
            <person name="Blein T."/>
            <person name="Jardinaud M.F."/>
            <person name="Latrasse D."/>
            <person name="Zouine M."/>
            <person name="Zahm M."/>
            <person name="Kreplak J."/>
            <person name="Mayjonade B."/>
            <person name="Satge C."/>
            <person name="Perez M."/>
            <person name="Cauet S."/>
            <person name="Marande W."/>
            <person name="Chantry-Darmon C."/>
            <person name="Lopez-Roques C."/>
            <person name="Bouchez O."/>
            <person name="Berard A."/>
            <person name="Debelle F."/>
            <person name="Munos S."/>
            <person name="Bendahmane A."/>
            <person name="Berges H."/>
            <person name="Niebel A."/>
            <person name="Buitink J."/>
            <person name="Frugier F."/>
            <person name="Benhamed M."/>
            <person name="Crespi M."/>
            <person name="Gouzy J."/>
            <person name="Gamas P."/>
        </authorList>
    </citation>
    <scope>NUCLEOTIDE SEQUENCE [LARGE SCALE GENOMIC DNA]</scope>
    <source>
        <strain evidence="2">cv. Jemalong A17</strain>
    </source>
</reference>
<sequence length="48" mass="5759">MRLSLCEMLIEIVFSNTAHRLINWKVLKLYIPRIMLQFIQLSLLLVED</sequence>
<dbReference type="Gramene" id="rna25783">
    <property type="protein sequence ID" value="RHN63123.1"/>
    <property type="gene ID" value="gene25783"/>
</dbReference>